<sequence>MDFLLVLIPFSHNLYIHLNQRQK</sequence>
<name>A0A0E9XW27_ANGAN</name>
<dbReference type="AlphaFoldDB" id="A0A0E9XW27"/>
<reference evidence="1" key="1">
    <citation type="submission" date="2014-11" db="EMBL/GenBank/DDBJ databases">
        <authorList>
            <person name="Amaro Gonzalez C."/>
        </authorList>
    </citation>
    <scope>NUCLEOTIDE SEQUENCE</scope>
</reference>
<protein>
    <submittedName>
        <fullName evidence="1">Uncharacterized protein</fullName>
    </submittedName>
</protein>
<dbReference type="EMBL" id="GBXM01001956">
    <property type="protein sequence ID" value="JAI06622.1"/>
    <property type="molecule type" value="Transcribed_RNA"/>
</dbReference>
<proteinExistence type="predicted"/>
<reference evidence="1" key="2">
    <citation type="journal article" date="2015" name="Fish Shellfish Immunol.">
        <title>Early steps in the European eel (Anguilla anguilla)-Vibrio vulnificus interaction in the gills: Role of the RtxA13 toxin.</title>
        <authorList>
            <person name="Callol A."/>
            <person name="Pajuelo D."/>
            <person name="Ebbesson L."/>
            <person name="Teles M."/>
            <person name="MacKenzie S."/>
            <person name="Amaro C."/>
        </authorList>
    </citation>
    <scope>NUCLEOTIDE SEQUENCE</scope>
</reference>
<accession>A0A0E9XW27</accession>
<organism evidence="1">
    <name type="scientific">Anguilla anguilla</name>
    <name type="common">European freshwater eel</name>
    <name type="synonym">Muraena anguilla</name>
    <dbReference type="NCBI Taxonomy" id="7936"/>
    <lineage>
        <taxon>Eukaryota</taxon>
        <taxon>Metazoa</taxon>
        <taxon>Chordata</taxon>
        <taxon>Craniata</taxon>
        <taxon>Vertebrata</taxon>
        <taxon>Euteleostomi</taxon>
        <taxon>Actinopterygii</taxon>
        <taxon>Neopterygii</taxon>
        <taxon>Teleostei</taxon>
        <taxon>Anguilliformes</taxon>
        <taxon>Anguillidae</taxon>
        <taxon>Anguilla</taxon>
    </lineage>
</organism>
<evidence type="ECO:0000313" key="1">
    <source>
        <dbReference type="EMBL" id="JAI06622.1"/>
    </source>
</evidence>